<keyword evidence="4 8" id="KW-0822">Tryptophan biosynthesis</keyword>
<keyword evidence="6 8" id="KW-0456">Lyase</keyword>
<dbReference type="NCBIfam" id="TIGR00262">
    <property type="entry name" value="trpA"/>
    <property type="match status" value="1"/>
</dbReference>
<name>A0ABX1GF38_9GAMM</name>
<dbReference type="HAMAP" id="MF_00131">
    <property type="entry name" value="Trp_synth_alpha"/>
    <property type="match status" value="1"/>
</dbReference>
<evidence type="ECO:0000256" key="1">
    <source>
        <dbReference type="ARBA" id="ARBA00004733"/>
    </source>
</evidence>
<dbReference type="PROSITE" id="PS00167">
    <property type="entry name" value="TRP_SYNTHASE_ALPHA"/>
    <property type="match status" value="1"/>
</dbReference>
<dbReference type="CDD" id="cd04724">
    <property type="entry name" value="Tryptophan_synthase_alpha"/>
    <property type="match status" value="1"/>
</dbReference>
<dbReference type="SUPFAM" id="SSF51366">
    <property type="entry name" value="Ribulose-phoshate binding barrel"/>
    <property type="match status" value="1"/>
</dbReference>
<dbReference type="RefSeq" id="WP_168449525.1">
    <property type="nucleotide sequence ID" value="NZ_JAAWWK010000002.1"/>
</dbReference>
<evidence type="ECO:0000256" key="2">
    <source>
        <dbReference type="ARBA" id="ARBA00011270"/>
    </source>
</evidence>
<feature type="active site" description="Proton acceptor" evidence="8">
    <location>
        <position position="60"/>
    </location>
</feature>
<evidence type="ECO:0000256" key="5">
    <source>
        <dbReference type="ARBA" id="ARBA00023141"/>
    </source>
</evidence>
<evidence type="ECO:0000256" key="4">
    <source>
        <dbReference type="ARBA" id="ARBA00022822"/>
    </source>
</evidence>
<evidence type="ECO:0000256" key="6">
    <source>
        <dbReference type="ARBA" id="ARBA00023239"/>
    </source>
</evidence>
<dbReference type="EMBL" id="JAAWWK010000002">
    <property type="protein sequence ID" value="NKI16992.1"/>
    <property type="molecule type" value="Genomic_DNA"/>
</dbReference>
<comment type="subunit">
    <text evidence="2 8">Tetramer of two alpha and two beta chains.</text>
</comment>
<evidence type="ECO:0000313" key="10">
    <source>
        <dbReference type="EMBL" id="NKI16992.1"/>
    </source>
</evidence>
<organism evidence="10 11">
    <name type="scientific">Spongiibacter thalassae</name>
    <dbReference type="NCBI Taxonomy" id="2721624"/>
    <lineage>
        <taxon>Bacteria</taxon>
        <taxon>Pseudomonadati</taxon>
        <taxon>Pseudomonadota</taxon>
        <taxon>Gammaproteobacteria</taxon>
        <taxon>Cellvibrionales</taxon>
        <taxon>Spongiibacteraceae</taxon>
        <taxon>Spongiibacter</taxon>
    </lineage>
</organism>
<dbReference type="PANTHER" id="PTHR43406:SF1">
    <property type="entry name" value="TRYPTOPHAN SYNTHASE ALPHA CHAIN, CHLOROPLASTIC"/>
    <property type="match status" value="1"/>
</dbReference>
<dbReference type="InterPro" id="IPR002028">
    <property type="entry name" value="Trp_synthase_suA"/>
</dbReference>
<comment type="function">
    <text evidence="8">The alpha subunit is responsible for the aldol cleavage of indoleglycerol phosphate to indole and glyceraldehyde 3-phosphate.</text>
</comment>
<dbReference type="Gene3D" id="3.20.20.70">
    <property type="entry name" value="Aldolase class I"/>
    <property type="match status" value="1"/>
</dbReference>
<dbReference type="Pfam" id="PF00290">
    <property type="entry name" value="Trp_syntA"/>
    <property type="match status" value="1"/>
</dbReference>
<keyword evidence="11" id="KW-1185">Reference proteome</keyword>
<protein>
    <recommendedName>
        <fullName evidence="8">Tryptophan synthase alpha chain</fullName>
        <ecNumber evidence="8">4.2.1.20</ecNumber>
    </recommendedName>
</protein>
<comment type="catalytic activity">
    <reaction evidence="7 8">
        <text>(1S,2R)-1-C-(indol-3-yl)glycerol 3-phosphate + L-serine = D-glyceraldehyde 3-phosphate + L-tryptophan + H2O</text>
        <dbReference type="Rhea" id="RHEA:10532"/>
        <dbReference type="ChEBI" id="CHEBI:15377"/>
        <dbReference type="ChEBI" id="CHEBI:33384"/>
        <dbReference type="ChEBI" id="CHEBI:57912"/>
        <dbReference type="ChEBI" id="CHEBI:58866"/>
        <dbReference type="ChEBI" id="CHEBI:59776"/>
        <dbReference type="EC" id="4.2.1.20"/>
    </reaction>
</comment>
<evidence type="ECO:0000256" key="9">
    <source>
        <dbReference type="RuleBase" id="RU003662"/>
    </source>
</evidence>
<dbReference type="InterPro" id="IPR013785">
    <property type="entry name" value="Aldolase_TIM"/>
</dbReference>
<dbReference type="Proteomes" id="UP000765845">
    <property type="component" value="Unassembled WGS sequence"/>
</dbReference>
<keyword evidence="5 8" id="KW-0057">Aromatic amino acid biosynthesis</keyword>
<dbReference type="InterPro" id="IPR011060">
    <property type="entry name" value="RibuloseP-bd_barrel"/>
</dbReference>
<gene>
    <name evidence="8" type="primary">trpA</name>
    <name evidence="10" type="ORF">HCU74_06105</name>
</gene>
<keyword evidence="3 8" id="KW-0028">Amino-acid biosynthesis</keyword>
<sequence>MSRLSSLFTTLAEQGRKALVPYIVAGDPDPRYTVTLMHELVAAGADIIELGIPFSDPMAEGPVIQLAHERALAHNTSLNQALDMVAEFRREDSKTPIVLMGYTNPVERMGYETFARQASDSGVDGLLTVDMPPEEAAEISALMKAVGLDNIFLLAPTSSEQRIAKVSALATGYLYCVSLKGVTGAGHLDVDSVRAQLALIKKHSTLPVTVGFGIKDGASAAALAPLCEGVVVGSALVDRFANWDHEADAAPQIAQAVALIKEIREAVDGAPTN</sequence>
<accession>A0ABX1GF38</accession>
<evidence type="ECO:0000256" key="3">
    <source>
        <dbReference type="ARBA" id="ARBA00022605"/>
    </source>
</evidence>
<feature type="active site" description="Proton acceptor" evidence="8">
    <location>
        <position position="49"/>
    </location>
</feature>
<evidence type="ECO:0000256" key="8">
    <source>
        <dbReference type="HAMAP-Rule" id="MF_00131"/>
    </source>
</evidence>
<comment type="caution">
    <text evidence="10">The sequence shown here is derived from an EMBL/GenBank/DDBJ whole genome shotgun (WGS) entry which is preliminary data.</text>
</comment>
<dbReference type="GO" id="GO:0004834">
    <property type="term" value="F:tryptophan synthase activity"/>
    <property type="evidence" value="ECO:0007669"/>
    <property type="project" value="UniProtKB-EC"/>
</dbReference>
<evidence type="ECO:0000256" key="7">
    <source>
        <dbReference type="ARBA" id="ARBA00049047"/>
    </source>
</evidence>
<proteinExistence type="inferred from homology"/>
<dbReference type="InterPro" id="IPR018204">
    <property type="entry name" value="Trp_synthase_alpha_AS"/>
</dbReference>
<dbReference type="PANTHER" id="PTHR43406">
    <property type="entry name" value="TRYPTOPHAN SYNTHASE, ALPHA CHAIN"/>
    <property type="match status" value="1"/>
</dbReference>
<comment type="pathway">
    <text evidence="1 8">Amino-acid biosynthesis; L-tryptophan biosynthesis; L-tryptophan from chorismate: step 5/5.</text>
</comment>
<reference evidence="10 11" key="1">
    <citation type="submission" date="2020-04" db="EMBL/GenBank/DDBJ databases">
        <authorList>
            <person name="Yoon J."/>
        </authorList>
    </citation>
    <scope>NUCLEOTIDE SEQUENCE [LARGE SCALE GENOMIC DNA]</scope>
    <source>
        <strain evidence="10 11">KMU-166</strain>
    </source>
</reference>
<dbReference type="EC" id="4.2.1.20" evidence="8"/>
<comment type="similarity">
    <text evidence="8 9">Belongs to the TrpA family.</text>
</comment>
<evidence type="ECO:0000313" key="11">
    <source>
        <dbReference type="Proteomes" id="UP000765845"/>
    </source>
</evidence>